<dbReference type="SMART" id="SM00382">
    <property type="entry name" value="AAA"/>
    <property type="match status" value="2"/>
</dbReference>
<evidence type="ECO:0000256" key="3">
    <source>
        <dbReference type="ARBA" id="ARBA00022741"/>
    </source>
</evidence>
<dbReference type="OrthoDB" id="6933at10239"/>
<dbReference type="InterPro" id="IPR029067">
    <property type="entry name" value="CDC48_domain_2-like_sf"/>
</dbReference>
<dbReference type="FunFam" id="3.40.50.300:FF:000154">
    <property type="entry name" value="Vesicle-fusing ATPase 1"/>
    <property type="match status" value="1"/>
</dbReference>
<dbReference type="Gene3D" id="1.10.8.60">
    <property type="match status" value="1"/>
</dbReference>
<dbReference type="InterPro" id="IPR003960">
    <property type="entry name" value="ATPase_AAA_CS"/>
</dbReference>
<dbReference type="SUPFAM" id="SSF52540">
    <property type="entry name" value="P-loop containing nucleoside triphosphate hydrolases"/>
    <property type="match status" value="2"/>
</dbReference>
<comment type="similarity">
    <text evidence="1">Belongs to the AAA ATPase family.</text>
</comment>
<dbReference type="InterPro" id="IPR027417">
    <property type="entry name" value="P-loop_NTPase"/>
</dbReference>
<gene>
    <name evidence="7" type="ORF">SDDV_026</name>
</gene>
<dbReference type="InterPro" id="IPR003959">
    <property type="entry name" value="ATPase_AAA_core"/>
</dbReference>
<evidence type="ECO:0000313" key="8">
    <source>
        <dbReference type="Proteomes" id="UP000201485"/>
    </source>
</evidence>
<dbReference type="SUPFAM" id="SSF54585">
    <property type="entry name" value="Cdc48 domain 2-like"/>
    <property type="match status" value="1"/>
</dbReference>
<dbReference type="PANTHER" id="PTHR23078">
    <property type="entry name" value="VESICULAR-FUSION PROTEIN NSF"/>
    <property type="match status" value="1"/>
</dbReference>
<dbReference type="GO" id="GO:0035494">
    <property type="term" value="P:SNARE complex disassembly"/>
    <property type="evidence" value="ECO:0007669"/>
    <property type="project" value="InterPro"/>
</dbReference>
<dbReference type="InterPro" id="IPR041569">
    <property type="entry name" value="AAA_lid_3"/>
</dbReference>
<feature type="domain" description="AAA+ ATPase" evidence="6">
    <location>
        <begin position="207"/>
        <end position="352"/>
    </location>
</feature>
<organism evidence="7 8">
    <name type="scientific">Scale drop disease virus</name>
    <dbReference type="NCBI Taxonomy" id="1697349"/>
    <lineage>
        <taxon>Viruses</taxon>
        <taxon>Varidnaviria</taxon>
        <taxon>Bamfordvirae</taxon>
        <taxon>Nucleocytoviricota</taxon>
        <taxon>Megaviricetes</taxon>
        <taxon>Pimascovirales</taxon>
        <taxon>Pimascovirales incertae sedis</taxon>
        <taxon>Iridoviridae</taxon>
        <taxon>Alphairidovirinae</taxon>
        <taxon>Megalocytivirus</taxon>
        <taxon>Megalocytivirus lates1</taxon>
    </lineage>
</organism>
<dbReference type="InterPro" id="IPR003593">
    <property type="entry name" value="AAA+_ATPase"/>
</dbReference>
<sequence length="654" mass="72442">MHTLTIVRCSSNDLSLTNCAIVSDLLIDVGAYIVIEHSNVSYVLKTIKHCNIAQTEIALGKAQRKWANIAIGSEVVIKNYSIDNLQVIQTIDIDVNKIDSSCYNASQLKQLFLTQFHNYIFVKDQSVLLKVADVIFTLRVVNLDCEIGMLTTDVTTVTFVSEGLLPNWNVKDMQIGGLSKEFSEIFRRAFVSRVFSADVIKQLGCKHVRGLLLYGPPGCGKTLIARELSKLLTKQPPKIVNGPEILNKYVGQSEENVRRLFADAEEEQKRLGRKSSLHIIILDELDAICKQRGSGVNGVHDTVVNQLLSKLDGVNQLNNILVIGMTNRLELIDSALLRPGRLEIKIEINLPDECGRVEILNIHTSTMRQNNLLNDDVDLEEIAAATKNYSGAELEGLVRAAQSIAMSRCVDMESVTPSTHATLNVTRADFIYSMTHDIKATYCADTMSITQRYIANGIVHWSDTITDILATGNKMSTCVKTSTRIPFATLLVKGLSGTGKTALAAQIAINCSYPFIKICAPDHALCMSEHETSIMLRNCFYDAYKSQLSCIVIDDIDRLLHYTPIGPRFSNSILQTLLVLLKTRPKHKLFVICTSTYATTDLLDHSFDKIIETPLISTQQQLDKALALLDAKPTQLTIENGLGIKSLISQLELG</sequence>
<dbReference type="GO" id="GO:0005524">
    <property type="term" value="F:ATP binding"/>
    <property type="evidence" value="ECO:0007669"/>
    <property type="project" value="UniProtKB-KW"/>
</dbReference>
<feature type="domain" description="AAA+ ATPase" evidence="6">
    <location>
        <begin position="486"/>
        <end position="617"/>
    </location>
</feature>
<dbReference type="FunFam" id="3.40.50.300:FF:000166">
    <property type="entry name" value="vesicle-fusing ATPase isoform X1"/>
    <property type="match status" value="1"/>
</dbReference>
<evidence type="ECO:0000256" key="5">
    <source>
        <dbReference type="ARBA" id="ARBA00022927"/>
    </source>
</evidence>
<dbReference type="Proteomes" id="UP000201485">
    <property type="component" value="Segment"/>
</dbReference>
<dbReference type="InterPro" id="IPR039812">
    <property type="entry name" value="Vesicle-fus_ATPase"/>
</dbReference>
<keyword evidence="5" id="KW-0653">Protein transport</keyword>
<dbReference type="InterPro" id="IPR009010">
    <property type="entry name" value="Asp_de-COase-like_dom_sf"/>
</dbReference>
<dbReference type="SUPFAM" id="SSF50692">
    <property type="entry name" value="ADC-like"/>
    <property type="match status" value="1"/>
</dbReference>
<dbReference type="PROSITE" id="PS00674">
    <property type="entry name" value="AAA"/>
    <property type="match status" value="1"/>
</dbReference>
<keyword evidence="4" id="KW-0067">ATP-binding</keyword>
<dbReference type="GO" id="GO:0043001">
    <property type="term" value="P:Golgi to plasma membrane protein transport"/>
    <property type="evidence" value="ECO:0007669"/>
    <property type="project" value="TreeGrafter"/>
</dbReference>
<dbReference type="RefSeq" id="YP_009163787.1">
    <property type="nucleotide sequence ID" value="NC_027778.1"/>
</dbReference>
<dbReference type="Pfam" id="PF00004">
    <property type="entry name" value="AAA"/>
    <property type="match status" value="2"/>
</dbReference>
<dbReference type="FunFam" id="1.10.8.60:FF:000026">
    <property type="entry name" value="vesicle-fusing ATPase isoform X1"/>
    <property type="match status" value="1"/>
</dbReference>
<protein>
    <submittedName>
        <fullName evidence="7">ORF_026R</fullName>
    </submittedName>
</protein>
<dbReference type="GO" id="GO:0016887">
    <property type="term" value="F:ATP hydrolysis activity"/>
    <property type="evidence" value="ECO:0007669"/>
    <property type="project" value="InterPro"/>
</dbReference>
<keyword evidence="3" id="KW-0547">Nucleotide-binding</keyword>
<dbReference type="Gene3D" id="3.40.50.300">
    <property type="entry name" value="P-loop containing nucleotide triphosphate hydrolases"/>
    <property type="match status" value="2"/>
</dbReference>
<proteinExistence type="inferred from homology"/>
<reference evidence="7 8" key="1">
    <citation type="journal article" date="2015" name="PLoS Pathog.">
        <title>A Novel Virus Causes Scale Drop Disease in Lates calcarifer.</title>
        <authorList>
            <person name="de Groof A."/>
            <person name="Guelen L."/>
            <person name="Deijs M."/>
            <person name="van der Wal Y."/>
            <person name="Miyata M."/>
            <person name="Ng K.S."/>
            <person name="van Grinsven L."/>
            <person name="Simmelink B."/>
            <person name="Biermann Y."/>
            <person name="Grisez L."/>
            <person name="van Lent J."/>
            <person name="de Ronde A."/>
            <person name="Chang S.F."/>
            <person name="Schrier C."/>
            <person name="van der Hoek L."/>
        </authorList>
    </citation>
    <scope>NUCLEOTIDE SEQUENCE [LARGE SCALE GENOMIC DNA]</scope>
    <source>
        <strain evidence="7">C4575</strain>
    </source>
</reference>
<evidence type="ECO:0000313" key="7">
    <source>
        <dbReference type="EMBL" id="AKU37441.1"/>
    </source>
</evidence>
<dbReference type="Pfam" id="PF17862">
    <property type="entry name" value="AAA_lid_3"/>
    <property type="match status" value="1"/>
</dbReference>
<dbReference type="PANTHER" id="PTHR23078:SF3">
    <property type="entry name" value="VESICLE-FUSING ATPASE"/>
    <property type="match status" value="1"/>
</dbReference>
<dbReference type="GeneID" id="25479075"/>
<keyword evidence="8" id="KW-1185">Reference proteome</keyword>
<name>A0A0K1L651_9VIRU</name>
<keyword evidence="2" id="KW-0813">Transport</keyword>
<accession>A0A0K1L651</accession>
<evidence type="ECO:0000256" key="1">
    <source>
        <dbReference type="ARBA" id="ARBA00006914"/>
    </source>
</evidence>
<evidence type="ECO:0000259" key="6">
    <source>
        <dbReference type="SMART" id="SM00382"/>
    </source>
</evidence>
<dbReference type="GO" id="GO:0006891">
    <property type="term" value="P:intra-Golgi vesicle-mediated transport"/>
    <property type="evidence" value="ECO:0007669"/>
    <property type="project" value="TreeGrafter"/>
</dbReference>
<dbReference type="EMBL" id="KR139659">
    <property type="protein sequence ID" value="AKU37441.1"/>
    <property type="molecule type" value="Genomic_DNA"/>
</dbReference>
<dbReference type="CDD" id="cd00009">
    <property type="entry name" value="AAA"/>
    <property type="match status" value="1"/>
</dbReference>
<dbReference type="Gene3D" id="2.40.40.20">
    <property type="match status" value="1"/>
</dbReference>
<dbReference type="KEGG" id="vg:25479075"/>
<evidence type="ECO:0000256" key="4">
    <source>
        <dbReference type="ARBA" id="ARBA00022840"/>
    </source>
</evidence>
<evidence type="ECO:0000256" key="2">
    <source>
        <dbReference type="ARBA" id="ARBA00022448"/>
    </source>
</evidence>